<evidence type="ECO:0000313" key="3">
    <source>
        <dbReference type="Proteomes" id="UP000828251"/>
    </source>
</evidence>
<dbReference type="EMBL" id="JAIQCV010000012">
    <property type="protein sequence ID" value="KAH1038658.1"/>
    <property type="molecule type" value="Genomic_DNA"/>
</dbReference>
<sequence length="164" mass="18531">MEDGLTSYGPWMLVERKSRQKPRETRGVDGENKGSGSSGSIFNILFTKNKGPIKIKVRVNERLLHKEKHSAVIFKNNQCHNTKDLVFVNSDDSSRNTLTSSTNHENHRKTGNRRKMKNLSKTIRAPSNSFKVSNDPRVSLVESVNSMVEFILTQFTTPNGKGQQ</sequence>
<keyword evidence="3" id="KW-1185">Reference proteome</keyword>
<feature type="non-terminal residue" evidence="2">
    <location>
        <position position="164"/>
    </location>
</feature>
<organism evidence="2 3">
    <name type="scientific">Gossypium stocksii</name>
    <dbReference type="NCBI Taxonomy" id="47602"/>
    <lineage>
        <taxon>Eukaryota</taxon>
        <taxon>Viridiplantae</taxon>
        <taxon>Streptophyta</taxon>
        <taxon>Embryophyta</taxon>
        <taxon>Tracheophyta</taxon>
        <taxon>Spermatophyta</taxon>
        <taxon>Magnoliopsida</taxon>
        <taxon>eudicotyledons</taxon>
        <taxon>Gunneridae</taxon>
        <taxon>Pentapetalae</taxon>
        <taxon>rosids</taxon>
        <taxon>malvids</taxon>
        <taxon>Malvales</taxon>
        <taxon>Malvaceae</taxon>
        <taxon>Malvoideae</taxon>
        <taxon>Gossypium</taxon>
    </lineage>
</organism>
<dbReference type="AlphaFoldDB" id="A0A9D3UE23"/>
<accession>A0A9D3UE23</accession>
<reference evidence="2 3" key="1">
    <citation type="journal article" date="2021" name="Plant Biotechnol. J.">
        <title>Multi-omics assisted identification of the key and species-specific regulatory components of drought-tolerant mechanisms in Gossypium stocksii.</title>
        <authorList>
            <person name="Yu D."/>
            <person name="Ke L."/>
            <person name="Zhang D."/>
            <person name="Wu Y."/>
            <person name="Sun Y."/>
            <person name="Mei J."/>
            <person name="Sun J."/>
            <person name="Sun Y."/>
        </authorList>
    </citation>
    <scope>NUCLEOTIDE SEQUENCE [LARGE SCALE GENOMIC DNA]</scope>
    <source>
        <strain evidence="3">cv. E1</strain>
        <tissue evidence="2">Leaf</tissue>
    </source>
</reference>
<feature type="compositionally biased region" description="Basic and acidic residues" evidence="1">
    <location>
        <begin position="14"/>
        <end position="32"/>
    </location>
</feature>
<comment type="caution">
    <text evidence="2">The sequence shown here is derived from an EMBL/GenBank/DDBJ whole genome shotgun (WGS) entry which is preliminary data.</text>
</comment>
<feature type="region of interest" description="Disordered" evidence="1">
    <location>
        <begin position="1"/>
        <end position="40"/>
    </location>
</feature>
<name>A0A9D3UE23_9ROSI</name>
<feature type="region of interest" description="Disordered" evidence="1">
    <location>
        <begin position="93"/>
        <end position="114"/>
    </location>
</feature>
<gene>
    <name evidence="2" type="ORF">J1N35_040401</name>
</gene>
<evidence type="ECO:0000313" key="2">
    <source>
        <dbReference type="EMBL" id="KAH1038658.1"/>
    </source>
</evidence>
<protein>
    <submittedName>
        <fullName evidence="2">Uncharacterized protein</fullName>
    </submittedName>
</protein>
<dbReference type="Proteomes" id="UP000828251">
    <property type="component" value="Unassembled WGS sequence"/>
</dbReference>
<dbReference type="OrthoDB" id="10601727at2759"/>
<proteinExistence type="predicted"/>
<evidence type="ECO:0000256" key="1">
    <source>
        <dbReference type="SAM" id="MobiDB-lite"/>
    </source>
</evidence>